<accession>A0ABN1C3E7</accession>
<feature type="region of interest" description="Disordered" evidence="1">
    <location>
        <begin position="1"/>
        <end position="34"/>
    </location>
</feature>
<organism evidence="2 3">
    <name type="scientific">Saccharopolyspora erythraea</name>
    <name type="common">Streptomyces erythraeus</name>
    <dbReference type="NCBI Taxonomy" id="1836"/>
    <lineage>
        <taxon>Bacteria</taxon>
        <taxon>Bacillati</taxon>
        <taxon>Actinomycetota</taxon>
        <taxon>Actinomycetes</taxon>
        <taxon>Pseudonocardiales</taxon>
        <taxon>Pseudonocardiaceae</taxon>
        <taxon>Saccharopolyspora</taxon>
    </lineage>
</organism>
<comment type="caution">
    <text evidence="2">The sequence shown here is derived from an EMBL/GenBank/DDBJ whole genome shotgun (WGS) entry which is preliminary data.</text>
</comment>
<sequence>MPRPATSRGSWPGRRAKPTTTSPRRSPGCWTRCAPAAGPTRRFRPYLLVTVRHVAYNRARKDRPLRPAEDVTTTLGVRLEAISGSFEDTAVAKLERSPALRAFARLPERWQTVLWHTVVEGESPQRLAPLLGLTPKAWPR</sequence>
<evidence type="ECO:0000313" key="2">
    <source>
        <dbReference type="EMBL" id="GAA0510283.1"/>
    </source>
</evidence>
<dbReference type="Proteomes" id="UP001500729">
    <property type="component" value="Unassembled WGS sequence"/>
</dbReference>
<protein>
    <submittedName>
        <fullName evidence="2">Uncharacterized protein</fullName>
    </submittedName>
</protein>
<evidence type="ECO:0000313" key="3">
    <source>
        <dbReference type="Proteomes" id="UP001500729"/>
    </source>
</evidence>
<dbReference type="RefSeq" id="WP_011874355.1">
    <property type="nucleotide sequence ID" value="NZ_BAAAGS010000003.1"/>
</dbReference>
<dbReference type="EMBL" id="BAAAGS010000003">
    <property type="protein sequence ID" value="GAA0510283.1"/>
    <property type="molecule type" value="Genomic_DNA"/>
</dbReference>
<name>A0ABN1C3E7_SACER</name>
<reference evidence="2 3" key="1">
    <citation type="journal article" date="2019" name="Int. J. Syst. Evol. Microbiol.">
        <title>The Global Catalogue of Microorganisms (GCM) 10K type strain sequencing project: providing services to taxonomists for standard genome sequencing and annotation.</title>
        <authorList>
            <consortium name="The Broad Institute Genomics Platform"/>
            <consortium name="The Broad Institute Genome Sequencing Center for Infectious Disease"/>
            <person name="Wu L."/>
            <person name="Ma J."/>
        </authorList>
    </citation>
    <scope>NUCLEOTIDE SEQUENCE [LARGE SCALE GENOMIC DNA]</scope>
    <source>
        <strain evidence="2 3">JCM 10303</strain>
    </source>
</reference>
<keyword evidence="3" id="KW-1185">Reference proteome</keyword>
<evidence type="ECO:0000256" key="1">
    <source>
        <dbReference type="SAM" id="MobiDB-lite"/>
    </source>
</evidence>
<proteinExistence type="predicted"/>
<gene>
    <name evidence="2" type="ORF">GCM10009533_06390</name>
</gene>